<dbReference type="InterPro" id="IPR018203">
    <property type="entry name" value="GDP_dissociation_inhibitor"/>
</dbReference>
<dbReference type="EMBL" id="JACEGQ020000017">
    <property type="protein sequence ID" value="KAH8484129.1"/>
    <property type="molecule type" value="Genomic_DNA"/>
</dbReference>
<evidence type="ECO:0000256" key="1">
    <source>
        <dbReference type="ARBA" id="ARBA00005593"/>
    </source>
</evidence>
<proteinExistence type="inferred from homology"/>
<dbReference type="GO" id="GO:0016192">
    <property type="term" value="P:vesicle-mediated transport"/>
    <property type="evidence" value="ECO:0007669"/>
    <property type="project" value="TreeGrafter"/>
</dbReference>
<dbReference type="Proteomes" id="UP000807159">
    <property type="component" value="Chromosome 17"/>
</dbReference>
<dbReference type="Gene3D" id="3.50.50.60">
    <property type="entry name" value="FAD/NAD(P)-binding domain"/>
    <property type="match status" value="1"/>
</dbReference>
<organism evidence="2 3">
    <name type="scientific">Populus deltoides</name>
    <name type="common">Eastern poplar</name>
    <name type="synonym">Eastern cottonwood</name>
    <dbReference type="NCBI Taxonomy" id="3696"/>
    <lineage>
        <taxon>Eukaryota</taxon>
        <taxon>Viridiplantae</taxon>
        <taxon>Streptophyta</taxon>
        <taxon>Embryophyta</taxon>
        <taxon>Tracheophyta</taxon>
        <taxon>Spermatophyta</taxon>
        <taxon>Magnoliopsida</taxon>
        <taxon>eudicotyledons</taxon>
        <taxon>Gunneridae</taxon>
        <taxon>Pentapetalae</taxon>
        <taxon>rosids</taxon>
        <taxon>fabids</taxon>
        <taxon>Malpighiales</taxon>
        <taxon>Salicaceae</taxon>
        <taxon>Saliceae</taxon>
        <taxon>Populus</taxon>
    </lineage>
</organism>
<dbReference type="GO" id="GO:0005737">
    <property type="term" value="C:cytoplasm"/>
    <property type="evidence" value="ECO:0007669"/>
    <property type="project" value="TreeGrafter"/>
</dbReference>
<evidence type="ECO:0000313" key="3">
    <source>
        <dbReference type="Proteomes" id="UP000807159"/>
    </source>
</evidence>
<dbReference type="PANTHER" id="PTHR11787">
    <property type="entry name" value="RAB GDP-DISSOCIATION INHIBITOR"/>
    <property type="match status" value="1"/>
</dbReference>
<dbReference type="GO" id="GO:0007264">
    <property type="term" value="P:small GTPase-mediated signal transduction"/>
    <property type="evidence" value="ECO:0007669"/>
    <property type="project" value="InterPro"/>
</dbReference>
<dbReference type="InterPro" id="IPR036188">
    <property type="entry name" value="FAD/NAD-bd_sf"/>
</dbReference>
<gene>
    <name evidence="2" type="ORF">H0E87_028527</name>
</gene>
<accession>A0A8T2WS57</accession>
<dbReference type="GO" id="GO:0005093">
    <property type="term" value="F:Rab GDP-dissociation inhibitor activity"/>
    <property type="evidence" value="ECO:0007669"/>
    <property type="project" value="TreeGrafter"/>
</dbReference>
<dbReference type="PANTHER" id="PTHR11787:SF10">
    <property type="entry name" value="GUANOSINE NUCLEOTIDE DIPHOSPHATE DISSOCIATION INHIBITOR"/>
    <property type="match status" value="1"/>
</dbReference>
<reference evidence="2" key="1">
    <citation type="journal article" date="2021" name="J. Hered.">
        <title>Genome Assembly of Salicaceae Populus deltoides (Eastern Cottonwood) I-69 Based on Nanopore Sequencing and Hi-C Technologies.</title>
        <authorList>
            <person name="Bai S."/>
            <person name="Wu H."/>
            <person name="Zhang J."/>
            <person name="Pan Z."/>
            <person name="Zhao W."/>
            <person name="Li Z."/>
            <person name="Tong C."/>
        </authorList>
    </citation>
    <scope>NUCLEOTIDE SEQUENCE</scope>
    <source>
        <tissue evidence="2">Leaf</tissue>
    </source>
</reference>
<evidence type="ECO:0000313" key="2">
    <source>
        <dbReference type="EMBL" id="KAH8484129.1"/>
    </source>
</evidence>
<keyword evidence="3" id="KW-1185">Reference proteome</keyword>
<dbReference type="AlphaFoldDB" id="A0A8T2WS57"/>
<sequence>MDRNDYYEGESTSFNLNQLWKRFRGSNQSLESLGASKEYNFIITNGGLVHVLILTNVTKYLNFKVVNDYEDNDPKSHEGLDLIKVTTKEVIAKYGLEDDTIHFIGYALGLHLDDSYLDQQALNFVKRMKLYAESLARFQGGSPYIYPFYGLAELPQSFAHLSVVYGGPYMLNKLKCKVEFDENGKAIDVTSEGETARCKKVICDPSYLPNKTFDLSVDLSVANVAAE</sequence>
<comment type="caution">
    <text evidence="2">The sequence shown here is derived from an EMBL/GenBank/DDBJ whole genome shotgun (WGS) entry which is preliminary data.</text>
</comment>
<dbReference type="SUPFAM" id="SSF51905">
    <property type="entry name" value="FAD/NAD(P)-binding domain"/>
    <property type="match status" value="1"/>
</dbReference>
<comment type="similarity">
    <text evidence="1">Belongs to the Rab GDI family.</text>
</comment>
<evidence type="ECO:0008006" key="4">
    <source>
        <dbReference type="Google" id="ProtNLM"/>
    </source>
</evidence>
<protein>
    <recommendedName>
        <fullName evidence="4">Guanosine nucleotide diphosphate dissociation inhibitor</fullName>
    </recommendedName>
</protein>
<name>A0A8T2WS57_POPDE</name>
<dbReference type="Pfam" id="PF00996">
    <property type="entry name" value="GDI"/>
    <property type="match status" value="1"/>
</dbReference>